<feature type="transmembrane region" description="Helical" evidence="2">
    <location>
        <begin position="79"/>
        <end position="99"/>
    </location>
</feature>
<dbReference type="EMBL" id="OMOR01000001">
    <property type="protein sequence ID" value="SPH21017.1"/>
    <property type="molecule type" value="Genomic_DNA"/>
</dbReference>
<evidence type="ECO:0000313" key="3">
    <source>
        <dbReference type="EMBL" id="SPH21017.1"/>
    </source>
</evidence>
<evidence type="ECO:0000256" key="2">
    <source>
        <dbReference type="SAM" id="Phobius"/>
    </source>
</evidence>
<accession>A0A2R8BD59</accession>
<dbReference type="AlphaFoldDB" id="A0A2R8BD59"/>
<dbReference type="Proteomes" id="UP000244880">
    <property type="component" value="Unassembled WGS sequence"/>
</dbReference>
<keyword evidence="2" id="KW-0812">Transmembrane</keyword>
<evidence type="ECO:0000313" key="4">
    <source>
        <dbReference type="Proteomes" id="UP000244880"/>
    </source>
</evidence>
<protein>
    <submittedName>
        <fullName evidence="3">Uncharacterized protein</fullName>
    </submittedName>
</protein>
<keyword evidence="4" id="KW-1185">Reference proteome</keyword>
<proteinExistence type="predicted"/>
<keyword evidence="2" id="KW-0472">Membrane</keyword>
<feature type="region of interest" description="Disordered" evidence="1">
    <location>
        <begin position="31"/>
        <end position="60"/>
    </location>
</feature>
<gene>
    <name evidence="3" type="ORF">ASD8599_01758</name>
</gene>
<name>A0A2R8BD59_9RHOB</name>
<reference evidence="3 4" key="1">
    <citation type="submission" date="2018-03" db="EMBL/GenBank/DDBJ databases">
        <authorList>
            <person name="Keele B.F."/>
        </authorList>
    </citation>
    <scope>NUCLEOTIDE SEQUENCE [LARGE SCALE GENOMIC DNA]</scope>
    <source>
        <strain evidence="3 4">CECT 8599</strain>
    </source>
</reference>
<sequence>MNSRTADTSLIPTALGRGSATCAGGSCPPSAPFYSPSPERDPTPALGREGRAAVPPSAADAPRGFSRFLAIAGPFLGDLIGALALFVILFTGLFLGVILS</sequence>
<evidence type="ECO:0000256" key="1">
    <source>
        <dbReference type="SAM" id="MobiDB-lite"/>
    </source>
</evidence>
<organism evidence="3 4">
    <name type="scientific">Ascidiaceihabitans donghaensis</name>
    <dbReference type="NCBI Taxonomy" id="1510460"/>
    <lineage>
        <taxon>Bacteria</taxon>
        <taxon>Pseudomonadati</taxon>
        <taxon>Pseudomonadota</taxon>
        <taxon>Alphaproteobacteria</taxon>
        <taxon>Rhodobacterales</taxon>
        <taxon>Paracoccaceae</taxon>
        <taxon>Ascidiaceihabitans</taxon>
    </lineage>
</organism>
<keyword evidence="2" id="KW-1133">Transmembrane helix</keyword>